<dbReference type="PANTHER" id="PTHR47553:SF1">
    <property type="entry name" value="RING_FYVE_PHD ZINC FINGER SUPERFAMILY PROTEIN"/>
    <property type="match status" value="1"/>
</dbReference>
<feature type="compositionally biased region" description="Acidic residues" evidence="1">
    <location>
        <begin position="22"/>
        <end position="32"/>
    </location>
</feature>
<name>A0AAD4XL03_9MAGN</name>
<evidence type="ECO:0000256" key="1">
    <source>
        <dbReference type="SAM" id="MobiDB-lite"/>
    </source>
</evidence>
<gene>
    <name evidence="2" type="ORF">MKW98_023716</name>
</gene>
<dbReference type="AlphaFoldDB" id="A0AAD4XL03"/>
<feature type="compositionally biased region" description="Polar residues" evidence="1">
    <location>
        <begin position="343"/>
        <end position="368"/>
    </location>
</feature>
<dbReference type="PANTHER" id="PTHR47553">
    <property type="entry name" value="MYOSIN-11"/>
    <property type="match status" value="1"/>
</dbReference>
<protein>
    <submittedName>
        <fullName evidence="2">Uncharacterized protein</fullName>
    </submittedName>
</protein>
<dbReference type="EMBL" id="JAJJMB010007708">
    <property type="protein sequence ID" value="KAI3928115.1"/>
    <property type="molecule type" value="Genomic_DNA"/>
</dbReference>
<dbReference type="Proteomes" id="UP001202328">
    <property type="component" value="Unassembled WGS sequence"/>
</dbReference>
<feature type="region of interest" description="Disordered" evidence="1">
    <location>
        <begin position="1"/>
        <end position="79"/>
    </location>
</feature>
<keyword evidence="3" id="KW-1185">Reference proteome</keyword>
<feature type="compositionally biased region" description="Polar residues" evidence="1">
    <location>
        <begin position="1"/>
        <end position="12"/>
    </location>
</feature>
<evidence type="ECO:0000313" key="2">
    <source>
        <dbReference type="EMBL" id="KAI3928115.1"/>
    </source>
</evidence>
<sequence>MENISKARTYNVISKDPAFPSGEEEDETEVTEQDMRDPALLSLLSNLGWDEDVEPASMAPKPKQTRVDSENVSGSARTEAPAVTAVRLWRSKAEMQRELLGLKRKVLSDEAEEVLDKEKVLEAQIAEMEVPKKEMELNTKMDAQFDGLVPMVSQNTPMSIKSVEDVRRGVAELSVSSSNEVAEATSRTLAVSISDRYQLPEYDMNHSVENLIQSADVRISEHDGKLLPSVNMVDLPTAVSSKSSFGDPSNNTRNESNSSDELGIKYDNLSENQNKSVPLAKRVPTYKATIGSGCESFSDQTALRQEVLARKKMAVALKKEGKLVEAREEELRQAKLLEKKLVDNSQPSENPTDRSVFTSKTSNVVQKK</sequence>
<accession>A0AAD4XL03</accession>
<feature type="compositionally biased region" description="Polar residues" evidence="1">
    <location>
        <begin position="240"/>
        <end position="260"/>
    </location>
</feature>
<evidence type="ECO:0000313" key="3">
    <source>
        <dbReference type="Proteomes" id="UP001202328"/>
    </source>
</evidence>
<organism evidence="2 3">
    <name type="scientific">Papaver atlanticum</name>
    <dbReference type="NCBI Taxonomy" id="357466"/>
    <lineage>
        <taxon>Eukaryota</taxon>
        <taxon>Viridiplantae</taxon>
        <taxon>Streptophyta</taxon>
        <taxon>Embryophyta</taxon>
        <taxon>Tracheophyta</taxon>
        <taxon>Spermatophyta</taxon>
        <taxon>Magnoliopsida</taxon>
        <taxon>Ranunculales</taxon>
        <taxon>Papaveraceae</taxon>
        <taxon>Papaveroideae</taxon>
        <taxon>Papaver</taxon>
    </lineage>
</organism>
<feature type="region of interest" description="Disordered" evidence="1">
    <location>
        <begin position="342"/>
        <end position="368"/>
    </location>
</feature>
<comment type="caution">
    <text evidence="2">The sequence shown here is derived from an EMBL/GenBank/DDBJ whole genome shotgun (WGS) entry which is preliminary data.</text>
</comment>
<proteinExistence type="predicted"/>
<feature type="region of interest" description="Disordered" evidence="1">
    <location>
        <begin position="240"/>
        <end position="261"/>
    </location>
</feature>
<reference evidence="2" key="1">
    <citation type="submission" date="2022-04" db="EMBL/GenBank/DDBJ databases">
        <title>A functionally conserved STORR gene fusion in Papaver species that diverged 16.8 million years ago.</title>
        <authorList>
            <person name="Catania T."/>
        </authorList>
    </citation>
    <scope>NUCLEOTIDE SEQUENCE</scope>
    <source>
        <strain evidence="2">S-188037</strain>
    </source>
</reference>